<reference evidence="1 2" key="1">
    <citation type="submission" date="2018-06" db="EMBL/GenBank/DDBJ databases">
        <title>Extensive metabolic versatility and redundancy in microbially diverse, dynamic hydrothermal sediments.</title>
        <authorList>
            <person name="Dombrowski N."/>
            <person name="Teske A."/>
            <person name="Baker B.J."/>
        </authorList>
    </citation>
    <scope>NUCLEOTIDE SEQUENCE [LARGE SCALE GENOMIC DNA]</scope>
    <source>
        <strain evidence="1">B36_G15</strain>
    </source>
</reference>
<dbReference type="Proteomes" id="UP000268469">
    <property type="component" value="Unassembled WGS sequence"/>
</dbReference>
<dbReference type="AlphaFoldDB" id="A0A660SJX0"/>
<sequence>MGIILTLAMAVSITVGSSPDQVLRTIEGILSAREIPIAQISRGGLTTGWVEIDLEELPPYIIDNLPDDDPGWTRARFTLAIRGEKLKDKSQVSIDAQFERYGTKYRYMLVP</sequence>
<name>A0A660SJX0_UNCW3</name>
<organism evidence="1 2">
    <name type="scientific">candidate division WOR-3 bacterium</name>
    <dbReference type="NCBI Taxonomy" id="2052148"/>
    <lineage>
        <taxon>Bacteria</taxon>
        <taxon>Bacteria division WOR-3</taxon>
    </lineage>
</organism>
<gene>
    <name evidence="1" type="ORF">DRP53_05265</name>
</gene>
<feature type="non-terminal residue" evidence="1">
    <location>
        <position position="111"/>
    </location>
</feature>
<protein>
    <submittedName>
        <fullName evidence="1">Uncharacterized protein</fullName>
    </submittedName>
</protein>
<proteinExistence type="predicted"/>
<evidence type="ECO:0000313" key="1">
    <source>
        <dbReference type="EMBL" id="RKX70331.1"/>
    </source>
</evidence>
<dbReference type="EMBL" id="QNBE01000042">
    <property type="protein sequence ID" value="RKX70331.1"/>
    <property type="molecule type" value="Genomic_DNA"/>
</dbReference>
<comment type="caution">
    <text evidence="1">The sequence shown here is derived from an EMBL/GenBank/DDBJ whole genome shotgun (WGS) entry which is preliminary data.</text>
</comment>
<evidence type="ECO:0000313" key="2">
    <source>
        <dbReference type="Proteomes" id="UP000268469"/>
    </source>
</evidence>
<accession>A0A660SJX0</accession>